<evidence type="ECO:0000259" key="2">
    <source>
        <dbReference type="Pfam" id="PF14529"/>
    </source>
</evidence>
<comment type="caution">
    <text evidence="3">The sequence shown here is derived from an EMBL/GenBank/DDBJ whole genome shotgun (WGS) entry which is preliminary data.</text>
</comment>
<feature type="region of interest" description="Disordered" evidence="1">
    <location>
        <begin position="1"/>
        <end position="32"/>
    </location>
</feature>
<dbReference type="EMBL" id="JABSTV010001248">
    <property type="protein sequence ID" value="KAH7968038.1"/>
    <property type="molecule type" value="Genomic_DNA"/>
</dbReference>
<dbReference type="Pfam" id="PF14529">
    <property type="entry name" value="Exo_endo_phos_2"/>
    <property type="match status" value="1"/>
</dbReference>
<dbReference type="Proteomes" id="UP000821837">
    <property type="component" value="Unassembled WGS sequence"/>
</dbReference>
<feature type="domain" description="Endonuclease/exonuclease/phosphatase" evidence="2">
    <location>
        <begin position="103"/>
        <end position="171"/>
    </location>
</feature>
<feature type="compositionally biased region" description="Polar residues" evidence="1">
    <location>
        <begin position="15"/>
        <end position="26"/>
    </location>
</feature>
<dbReference type="SUPFAM" id="SSF56219">
    <property type="entry name" value="DNase I-like"/>
    <property type="match status" value="1"/>
</dbReference>
<organism evidence="3 4">
    <name type="scientific">Rhipicephalus sanguineus</name>
    <name type="common">Brown dog tick</name>
    <name type="synonym">Ixodes sanguineus</name>
    <dbReference type="NCBI Taxonomy" id="34632"/>
    <lineage>
        <taxon>Eukaryota</taxon>
        <taxon>Metazoa</taxon>
        <taxon>Ecdysozoa</taxon>
        <taxon>Arthropoda</taxon>
        <taxon>Chelicerata</taxon>
        <taxon>Arachnida</taxon>
        <taxon>Acari</taxon>
        <taxon>Parasitiformes</taxon>
        <taxon>Ixodida</taxon>
        <taxon>Ixodoidea</taxon>
        <taxon>Ixodidae</taxon>
        <taxon>Rhipicephalinae</taxon>
        <taxon>Rhipicephalus</taxon>
        <taxon>Rhipicephalus</taxon>
    </lineage>
</organism>
<evidence type="ECO:0000313" key="3">
    <source>
        <dbReference type="EMBL" id="KAH7968038.1"/>
    </source>
</evidence>
<reference evidence="3" key="2">
    <citation type="submission" date="2021-09" db="EMBL/GenBank/DDBJ databases">
        <authorList>
            <person name="Jia N."/>
            <person name="Wang J."/>
            <person name="Shi W."/>
            <person name="Du L."/>
            <person name="Sun Y."/>
            <person name="Zhan W."/>
            <person name="Jiang J."/>
            <person name="Wang Q."/>
            <person name="Zhang B."/>
            <person name="Ji P."/>
            <person name="Sakyi L.B."/>
            <person name="Cui X."/>
            <person name="Yuan T."/>
            <person name="Jiang B."/>
            <person name="Yang W."/>
            <person name="Lam T.T.-Y."/>
            <person name="Chang Q."/>
            <person name="Ding S."/>
            <person name="Wang X."/>
            <person name="Zhu J."/>
            <person name="Ruan X."/>
            <person name="Zhao L."/>
            <person name="Wei J."/>
            <person name="Que T."/>
            <person name="Du C."/>
            <person name="Cheng J."/>
            <person name="Dai P."/>
            <person name="Han X."/>
            <person name="Huang E."/>
            <person name="Gao Y."/>
            <person name="Liu J."/>
            <person name="Shao H."/>
            <person name="Ye R."/>
            <person name="Li L."/>
            <person name="Wei W."/>
            <person name="Wang X."/>
            <person name="Wang C."/>
            <person name="Huo Q."/>
            <person name="Li W."/>
            <person name="Guo W."/>
            <person name="Chen H."/>
            <person name="Chen S."/>
            <person name="Zhou L."/>
            <person name="Zhou L."/>
            <person name="Ni X."/>
            <person name="Tian J."/>
            <person name="Zhou Y."/>
            <person name="Sheng Y."/>
            <person name="Liu T."/>
            <person name="Pan Y."/>
            <person name="Xia L."/>
            <person name="Li J."/>
            <person name="Zhao F."/>
            <person name="Cao W."/>
        </authorList>
    </citation>
    <scope>NUCLEOTIDE SEQUENCE</scope>
    <source>
        <strain evidence="3">Rsan-2018</strain>
        <tissue evidence="3">Larvae</tissue>
    </source>
</reference>
<keyword evidence="4" id="KW-1185">Reference proteome</keyword>
<name>A0A9D4T2X2_RHISA</name>
<dbReference type="Gene3D" id="3.60.10.10">
    <property type="entry name" value="Endonuclease/exonuclease/phosphatase"/>
    <property type="match status" value="1"/>
</dbReference>
<reference evidence="3" key="1">
    <citation type="journal article" date="2020" name="Cell">
        <title>Large-Scale Comparative Analyses of Tick Genomes Elucidate Their Genetic Diversity and Vector Capacities.</title>
        <authorList>
            <consortium name="Tick Genome and Microbiome Consortium (TIGMIC)"/>
            <person name="Jia N."/>
            <person name="Wang J."/>
            <person name="Shi W."/>
            <person name="Du L."/>
            <person name="Sun Y."/>
            <person name="Zhan W."/>
            <person name="Jiang J.F."/>
            <person name="Wang Q."/>
            <person name="Zhang B."/>
            <person name="Ji P."/>
            <person name="Bell-Sakyi L."/>
            <person name="Cui X.M."/>
            <person name="Yuan T.T."/>
            <person name="Jiang B.G."/>
            <person name="Yang W.F."/>
            <person name="Lam T.T."/>
            <person name="Chang Q.C."/>
            <person name="Ding S.J."/>
            <person name="Wang X.J."/>
            <person name="Zhu J.G."/>
            <person name="Ruan X.D."/>
            <person name="Zhao L."/>
            <person name="Wei J.T."/>
            <person name="Ye R.Z."/>
            <person name="Que T.C."/>
            <person name="Du C.H."/>
            <person name="Zhou Y.H."/>
            <person name="Cheng J.X."/>
            <person name="Dai P.F."/>
            <person name="Guo W.B."/>
            <person name="Han X.H."/>
            <person name="Huang E.J."/>
            <person name="Li L.F."/>
            <person name="Wei W."/>
            <person name="Gao Y.C."/>
            <person name="Liu J.Z."/>
            <person name="Shao H.Z."/>
            <person name="Wang X."/>
            <person name="Wang C.C."/>
            <person name="Yang T.C."/>
            <person name="Huo Q.B."/>
            <person name="Li W."/>
            <person name="Chen H.Y."/>
            <person name="Chen S.E."/>
            <person name="Zhou L.G."/>
            <person name="Ni X.B."/>
            <person name="Tian J.H."/>
            <person name="Sheng Y."/>
            <person name="Liu T."/>
            <person name="Pan Y.S."/>
            <person name="Xia L.Y."/>
            <person name="Li J."/>
            <person name="Zhao F."/>
            <person name="Cao W.C."/>
        </authorList>
    </citation>
    <scope>NUCLEOTIDE SEQUENCE</scope>
    <source>
        <strain evidence="3">Rsan-2018</strain>
    </source>
</reference>
<gene>
    <name evidence="3" type="ORF">HPB52_005455</name>
</gene>
<evidence type="ECO:0000313" key="4">
    <source>
        <dbReference type="Proteomes" id="UP000821837"/>
    </source>
</evidence>
<dbReference type="InterPro" id="IPR036691">
    <property type="entry name" value="Endo/exonu/phosph_ase_sf"/>
</dbReference>
<dbReference type="GO" id="GO:0003824">
    <property type="term" value="F:catalytic activity"/>
    <property type="evidence" value="ECO:0007669"/>
    <property type="project" value="InterPro"/>
</dbReference>
<proteinExistence type="predicted"/>
<protein>
    <recommendedName>
        <fullName evidence="2">Endonuclease/exonuclease/phosphatase domain-containing protein</fullName>
    </recommendedName>
</protein>
<dbReference type="AlphaFoldDB" id="A0A9D4T2X2"/>
<dbReference type="InterPro" id="IPR005135">
    <property type="entry name" value="Endo/exonuclease/phosphatase"/>
</dbReference>
<accession>A0A9D4T2X2</accession>
<evidence type="ECO:0000256" key="1">
    <source>
        <dbReference type="SAM" id="MobiDB-lite"/>
    </source>
</evidence>
<sequence length="177" mass="20131">MSSDQPTWADKLKTPNGTRPPATNTLPAPDPRDQELRALRVEDTQHQAKLPSYYAVHSDATDTPRVSTLIHRTLTYQQHTITSSTPCVLIEIIPTKLNTSPMFIASIYHTPRQAMATLDALLQRIHRIAGRNPLLIGDDFNSQHTDWGYRYTTARGRRLWTTIQDLHLTTHNFHTPT</sequence>